<dbReference type="AlphaFoldDB" id="A0AAN7X348"/>
<proteinExistence type="predicted"/>
<keyword evidence="2" id="KW-1185">Reference proteome</keyword>
<reference evidence="1 2" key="2">
    <citation type="journal article" date="2023" name="Mol. Biol. Evol.">
        <title>Genomics of Secondarily Temperate Adaptation in the Only Non-Antarctic Icefish.</title>
        <authorList>
            <person name="Rivera-Colon A.G."/>
            <person name="Rayamajhi N."/>
            <person name="Minhas B.F."/>
            <person name="Madrigal G."/>
            <person name="Bilyk K.T."/>
            <person name="Yoon V."/>
            <person name="Hune M."/>
            <person name="Gregory S."/>
            <person name="Cheng C.H.C."/>
            <person name="Catchen J.M."/>
        </authorList>
    </citation>
    <scope>NUCLEOTIDE SEQUENCE [LARGE SCALE GENOMIC DNA]</scope>
    <source>
        <strain evidence="1">JMC-PN-2008</strain>
    </source>
</reference>
<evidence type="ECO:0000313" key="1">
    <source>
        <dbReference type="EMBL" id="KAK5853380.1"/>
    </source>
</evidence>
<comment type="caution">
    <text evidence="1">The sequence shown here is derived from an EMBL/GenBank/DDBJ whole genome shotgun (WGS) entry which is preliminary data.</text>
</comment>
<protein>
    <submittedName>
        <fullName evidence="1">Uncharacterized protein</fullName>
    </submittedName>
</protein>
<dbReference type="Proteomes" id="UP001346869">
    <property type="component" value="Unassembled WGS sequence"/>
</dbReference>
<accession>A0AAN7X348</accession>
<dbReference type="EMBL" id="JAUZQC010000020">
    <property type="protein sequence ID" value="KAK5853380.1"/>
    <property type="molecule type" value="Genomic_DNA"/>
</dbReference>
<reference evidence="1 2" key="1">
    <citation type="journal article" date="2023" name="Genes (Basel)">
        <title>Chromosome-Level Genome Assembly and Circadian Gene Repertoire of the Patagonia Blennie Eleginops maclovinus-The Closest Ancestral Proxy of Antarctic Cryonotothenioids.</title>
        <authorList>
            <person name="Cheng C.C."/>
            <person name="Rivera-Colon A.G."/>
            <person name="Minhas B.F."/>
            <person name="Wilson L."/>
            <person name="Rayamajhi N."/>
            <person name="Vargas-Chacoff L."/>
            <person name="Catchen J.M."/>
        </authorList>
    </citation>
    <scope>NUCLEOTIDE SEQUENCE [LARGE SCALE GENOMIC DNA]</scope>
    <source>
        <strain evidence="1">JMC-PN-2008</strain>
    </source>
</reference>
<sequence>MSSMFGSQQRCRVPERQQLVKRNAVQSLTAHSHKHVTPISDSSPHIDQSPALLLSSILYCATLTGTGHAATEGNSG</sequence>
<evidence type="ECO:0000313" key="2">
    <source>
        <dbReference type="Proteomes" id="UP001346869"/>
    </source>
</evidence>
<name>A0AAN7X348_ELEMC</name>
<organism evidence="1 2">
    <name type="scientific">Eleginops maclovinus</name>
    <name type="common">Patagonian blennie</name>
    <name type="synonym">Eleginus maclovinus</name>
    <dbReference type="NCBI Taxonomy" id="56733"/>
    <lineage>
        <taxon>Eukaryota</taxon>
        <taxon>Metazoa</taxon>
        <taxon>Chordata</taxon>
        <taxon>Craniata</taxon>
        <taxon>Vertebrata</taxon>
        <taxon>Euteleostomi</taxon>
        <taxon>Actinopterygii</taxon>
        <taxon>Neopterygii</taxon>
        <taxon>Teleostei</taxon>
        <taxon>Neoteleostei</taxon>
        <taxon>Acanthomorphata</taxon>
        <taxon>Eupercaria</taxon>
        <taxon>Perciformes</taxon>
        <taxon>Notothenioidei</taxon>
        <taxon>Eleginopidae</taxon>
        <taxon>Eleginops</taxon>
    </lineage>
</organism>
<gene>
    <name evidence="1" type="ORF">PBY51_007169</name>
</gene>